<accession>A0ABV9QGF8</accession>
<dbReference type="Proteomes" id="UP001596001">
    <property type="component" value="Unassembled WGS sequence"/>
</dbReference>
<evidence type="ECO:0000313" key="1">
    <source>
        <dbReference type="EMBL" id="MFC4790088.1"/>
    </source>
</evidence>
<name>A0ABV9QGF8_9BURK</name>
<gene>
    <name evidence="1" type="ORF">ACFO6X_13970</name>
</gene>
<dbReference type="Pfam" id="PF10865">
    <property type="entry name" value="DUF2703"/>
    <property type="match status" value="1"/>
</dbReference>
<protein>
    <submittedName>
        <fullName evidence="1">DUF2703 domain-containing protein</fullName>
    </submittedName>
</protein>
<dbReference type="InterPro" id="IPR021219">
    <property type="entry name" value="DUF2703"/>
</dbReference>
<organism evidence="1 2">
    <name type="scientific">Giesbergeria sinuosa</name>
    <dbReference type="NCBI Taxonomy" id="80883"/>
    <lineage>
        <taxon>Bacteria</taxon>
        <taxon>Pseudomonadati</taxon>
        <taxon>Pseudomonadota</taxon>
        <taxon>Betaproteobacteria</taxon>
        <taxon>Burkholderiales</taxon>
        <taxon>Comamonadaceae</taxon>
        <taxon>Giesbergeria</taxon>
    </lineage>
</organism>
<keyword evidence="2" id="KW-1185">Reference proteome</keyword>
<evidence type="ECO:0000313" key="2">
    <source>
        <dbReference type="Proteomes" id="UP001596001"/>
    </source>
</evidence>
<reference evidence="2" key="1">
    <citation type="journal article" date="2019" name="Int. J. Syst. Evol. Microbiol.">
        <title>The Global Catalogue of Microorganisms (GCM) 10K type strain sequencing project: providing services to taxonomists for standard genome sequencing and annotation.</title>
        <authorList>
            <consortium name="The Broad Institute Genomics Platform"/>
            <consortium name="The Broad Institute Genome Sequencing Center for Infectious Disease"/>
            <person name="Wu L."/>
            <person name="Ma J."/>
        </authorList>
    </citation>
    <scope>NUCLEOTIDE SEQUENCE [LARGE SCALE GENOMIC DNA]</scope>
    <source>
        <strain evidence="2">CCUG 49452</strain>
    </source>
</reference>
<dbReference type="RefSeq" id="WP_382434096.1">
    <property type="nucleotide sequence ID" value="NZ_JBHSHJ010000013.1"/>
</dbReference>
<dbReference type="EMBL" id="JBHSHJ010000013">
    <property type="protein sequence ID" value="MFC4790088.1"/>
    <property type="molecule type" value="Genomic_DNA"/>
</dbReference>
<sequence length="159" mass="16445">MKSLPIVWQRLVTPDGQTCQRCHSTHQNLLQAVAQLKTALAPLGLQPVLDTQEIPLDSFRTQPAESNRLWIGGQPLETWLGAATGQSNCCAACEGAPCRTLELAGQSYEAVPEAVIVQAALLAAAAMLGASTTPAAQGCCGPAPSGCCGSTSRTLGQTT</sequence>
<proteinExistence type="predicted"/>
<comment type="caution">
    <text evidence="1">The sequence shown here is derived from an EMBL/GenBank/DDBJ whole genome shotgun (WGS) entry which is preliminary data.</text>
</comment>